<reference evidence="7" key="1">
    <citation type="submission" date="2023-03" db="EMBL/GenBank/DDBJ databases">
        <title>Andean soil-derived lignocellulolytic bacterial consortium as a source of novel taxa and putative plastic-active enzymes.</title>
        <authorList>
            <person name="Diaz-Garcia L."/>
            <person name="Chuvochina M."/>
            <person name="Feuerriegel G."/>
            <person name="Bunk B."/>
            <person name="Sproer C."/>
            <person name="Streit W.R."/>
            <person name="Rodriguez L.M."/>
            <person name="Overmann J."/>
            <person name="Jimenez D.J."/>
        </authorList>
    </citation>
    <scope>NUCLEOTIDE SEQUENCE</scope>
    <source>
        <strain evidence="7">MAG 7</strain>
    </source>
</reference>
<evidence type="ECO:0000313" key="8">
    <source>
        <dbReference type="Proteomes" id="UP001220610"/>
    </source>
</evidence>
<dbReference type="GO" id="GO:0017004">
    <property type="term" value="P:cytochrome complex assembly"/>
    <property type="evidence" value="ECO:0007669"/>
    <property type="project" value="UniProtKB-KW"/>
</dbReference>
<dbReference type="PROSITE" id="PS00194">
    <property type="entry name" value="THIOREDOXIN_1"/>
    <property type="match status" value="1"/>
</dbReference>
<dbReference type="GO" id="GO:0016209">
    <property type="term" value="F:antioxidant activity"/>
    <property type="evidence" value="ECO:0007669"/>
    <property type="project" value="InterPro"/>
</dbReference>
<dbReference type="InterPro" id="IPR036249">
    <property type="entry name" value="Thioredoxin-like_sf"/>
</dbReference>
<keyword evidence="5" id="KW-0732">Signal</keyword>
<dbReference type="PANTHER" id="PTHR42852:SF6">
    <property type="entry name" value="THIOL:DISULFIDE INTERCHANGE PROTEIN DSBE"/>
    <property type="match status" value="1"/>
</dbReference>
<dbReference type="GO" id="GO:0030313">
    <property type="term" value="C:cell envelope"/>
    <property type="evidence" value="ECO:0007669"/>
    <property type="project" value="UniProtKB-SubCell"/>
</dbReference>
<dbReference type="InterPro" id="IPR050553">
    <property type="entry name" value="Thioredoxin_ResA/DsbE_sf"/>
</dbReference>
<comment type="subcellular location">
    <subcellularLocation>
        <location evidence="1">Cell envelope</location>
    </subcellularLocation>
</comment>
<dbReference type="InterPro" id="IPR025380">
    <property type="entry name" value="DUF4369"/>
</dbReference>
<dbReference type="Pfam" id="PF14289">
    <property type="entry name" value="DUF4369"/>
    <property type="match status" value="1"/>
</dbReference>
<dbReference type="Pfam" id="PF00578">
    <property type="entry name" value="AhpC-TSA"/>
    <property type="match status" value="1"/>
</dbReference>
<protein>
    <submittedName>
        <fullName evidence="7">TlpA disulfide reductase family protein</fullName>
    </submittedName>
</protein>
<dbReference type="PROSITE" id="PS51352">
    <property type="entry name" value="THIOREDOXIN_2"/>
    <property type="match status" value="1"/>
</dbReference>
<evidence type="ECO:0000313" key="7">
    <source>
        <dbReference type="EMBL" id="WEK37558.1"/>
    </source>
</evidence>
<dbReference type="InterPro" id="IPR000866">
    <property type="entry name" value="AhpC/TSA"/>
</dbReference>
<feature type="chain" id="PRO_5042555154" evidence="5">
    <location>
        <begin position="19"/>
        <end position="383"/>
    </location>
</feature>
<dbReference type="PANTHER" id="PTHR42852">
    <property type="entry name" value="THIOL:DISULFIDE INTERCHANGE PROTEIN DSBE"/>
    <property type="match status" value="1"/>
</dbReference>
<evidence type="ECO:0000256" key="4">
    <source>
        <dbReference type="ARBA" id="ARBA00023284"/>
    </source>
</evidence>
<feature type="domain" description="Thioredoxin" evidence="6">
    <location>
        <begin position="243"/>
        <end position="383"/>
    </location>
</feature>
<keyword evidence="3" id="KW-1015">Disulfide bond</keyword>
<keyword evidence="4" id="KW-0676">Redox-active center</keyword>
<feature type="signal peptide" evidence="5">
    <location>
        <begin position="1"/>
        <end position="18"/>
    </location>
</feature>
<dbReference type="SUPFAM" id="SSF52833">
    <property type="entry name" value="Thioredoxin-like"/>
    <property type="match status" value="1"/>
</dbReference>
<evidence type="ECO:0000256" key="1">
    <source>
        <dbReference type="ARBA" id="ARBA00004196"/>
    </source>
</evidence>
<sequence>MKRILLAAVSLVTLQAMAQQPSGTGFTLKGDLSTVKENIAMVYLVYQAEGQVVRDSAAPQAGKYEFSGKLNEPVMAMMGFKRGTAAGEAPKPVNMRADRTNVFIQPGAMTVQHIDSFSNTKVTGSSAHTAFVQLNELGKPYDEKMSGLYKEYEEARNKQDQAAMENIQQRGDSLQDEMKEKVFGAYVRNNPSSPIALYALTNYAGYDIDPAKLDPIFSKLSETVRNSPSGQAFAKSLQAAKATAIGQPAIEFTQNDTLGKPVSLASFKGKYVLIDFWASWCGPCRAENPNVVQAYNTYKDKGFTVLGISLDRDNAKDKWLKAIHDDKLAWTHVSDLQFWNNAVAVQYGIKAIPQNLLIDPKGVIVAKNLRGEELNKKLAELFN</sequence>
<dbReference type="InterPro" id="IPR017937">
    <property type="entry name" value="Thioredoxin_CS"/>
</dbReference>
<keyword evidence="2" id="KW-0201">Cytochrome c-type biogenesis</keyword>
<dbReference type="EMBL" id="CP119311">
    <property type="protein sequence ID" value="WEK37558.1"/>
    <property type="molecule type" value="Genomic_DNA"/>
</dbReference>
<dbReference type="InterPro" id="IPR013766">
    <property type="entry name" value="Thioredoxin_domain"/>
</dbReference>
<gene>
    <name evidence="7" type="ORF">P0Y53_08590</name>
</gene>
<evidence type="ECO:0000256" key="2">
    <source>
        <dbReference type="ARBA" id="ARBA00022748"/>
    </source>
</evidence>
<dbReference type="Proteomes" id="UP001220610">
    <property type="component" value="Chromosome"/>
</dbReference>
<organism evidence="7 8">
    <name type="scientific">Candidatus Pseudobacter hemicellulosilyticus</name>
    <dbReference type="NCBI Taxonomy" id="3121375"/>
    <lineage>
        <taxon>Bacteria</taxon>
        <taxon>Pseudomonadati</taxon>
        <taxon>Bacteroidota</taxon>
        <taxon>Chitinophagia</taxon>
        <taxon>Chitinophagales</taxon>
        <taxon>Chitinophagaceae</taxon>
        <taxon>Pseudobacter</taxon>
    </lineage>
</organism>
<evidence type="ECO:0000256" key="3">
    <source>
        <dbReference type="ARBA" id="ARBA00023157"/>
    </source>
</evidence>
<dbReference type="CDD" id="cd02966">
    <property type="entry name" value="TlpA_like_family"/>
    <property type="match status" value="1"/>
</dbReference>
<evidence type="ECO:0000256" key="5">
    <source>
        <dbReference type="SAM" id="SignalP"/>
    </source>
</evidence>
<name>A0AAJ5WXZ6_9BACT</name>
<accession>A0AAJ5WXZ6</accession>
<dbReference type="AlphaFoldDB" id="A0AAJ5WXZ6"/>
<evidence type="ECO:0000259" key="6">
    <source>
        <dbReference type="PROSITE" id="PS51352"/>
    </source>
</evidence>
<dbReference type="GO" id="GO:0016491">
    <property type="term" value="F:oxidoreductase activity"/>
    <property type="evidence" value="ECO:0007669"/>
    <property type="project" value="InterPro"/>
</dbReference>
<proteinExistence type="predicted"/>
<dbReference type="Gene3D" id="3.40.30.10">
    <property type="entry name" value="Glutaredoxin"/>
    <property type="match status" value="1"/>
</dbReference>